<evidence type="ECO:0000256" key="4">
    <source>
        <dbReference type="ARBA" id="ARBA00022912"/>
    </source>
</evidence>
<evidence type="ECO:0000256" key="3">
    <source>
        <dbReference type="ARBA" id="ARBA00022801"/>
    </source>
</evidence>
<evidence type="ECO:0000256" key="6">
    <source>
        <dbReference type="SAM" id="MobiDB-lite"/>
    </source>
</evidence>
<dbReference type="InterPro" id="IPR000222">
    <property type="entry name" value="PP2C_BS"/>
</dbReference>
<dbReference type="GO" id="GO:0046872">
    <property type="term" value="F:metal ion binding"/>
    <property type="evidence" value="ECO:0007669"/>
    <property type="project" value="UniProtKB-KW"/>
</dbReference>
<evidence type="ECO:0000313" key="8">
    <source>
        <dbReference type="EMBL" id="KAL3789207.1"/>
    </source>
</evidence>
<dbReference type="PROSITE" id="PS01032">
    <property type="entry name" value="PPM_1"/>
    <property type="match status" value="1"/>
</dbReference>
<feature type="compositionally biased region" description="Polar residues" evidence="6">
    <location>
        <begin position="1"/>
        <end position="20"/>
    </location>
</feature>
<dbReference type="SUPFAM" id="SSF81606">
    <property type="entry name" value="PP2C-like"/>
    <property type="match status" value="1"/>
</dbReference>
<protein>
    <recommendedName>
        <fullName evidence="7">PPM-type phosphatase domain-containing protein</fullName>
    </recommendedName>
</protein>
<organism evidence="8 9">
    <name type="scientific">Cyclotella cryptica</name>
    <dbReference type="NCBI Taxonomy" id="29204"/>
    <lineage>
        <taxon>Eukaryota</taxon>
        <taxon>Sar</taxon>
        <taxon>Stramenopiles</taxon>
        <taxon>Ochrophyta</taxon>
        <taxon>Bacillariophyta</taxon>
        <taxon>Coscinodiscophyceae</taxon>
        <taxon>Thalassiosirophycidae</taxon>
        <taxon>Stephanodiscales</taxon>
        <taxon>Stephanodiscaceae</taxon>
        <taxon>Cyclotella</taxon>
    </lineage>
</organism>
<evidence type="ECO:0000256" key="2">
    <source>
        <dbReference type="ARBA" id="ARBA00022723"/>
    </source>
</evidence>
<evidence type="ECO:0000256" key="5">
    <source>
        <dbReference type="RuleBase" id="RU003465"/>
    </source>
</evidence>
<dbReference type="PANTHER" id="PTHR47992">
    <property type="entry name" value="PROTEIN PHOSPHATASE"/>
    <property type="match status" value="1"/>
</dbReference>
<dbReference type="AlphaFoldDB" id="A0ABD3PMK0"/>
<keyword evidence="3 5" id="KW-0378">Hydrolase</keyword>
<gene>
    <name evidence="8" type="ORF">HJC23_002792</name>
</gene>
<reference evidence="8 9" key="1">
    <citation type="journal article" date="2020" name="G3 (Bethesda)">
        <title>Improved Reference Genome for Cyclotella cryptica CCMP332, a Model for Cell Wall Morphogenesis, Salinity Adaptation, and Lipid Production in Diatoms (Bacillariophyta).</title>
        <authorList>
            <person name="Roberts W.R."/>
            <person name="Downey K.M."/>
            <person name="Ruck E.C."/>
            <person name="Traller J.C."/>
            <person name="Alverson A.J."/>
        </authorList>
    </citation>
    <scope>NUCLEOTIDE SEQUENCE [LARGE SCALE GENOMIC DNA]</scope>
    <source>
        <strain evidence="8 9">CCMP332</strain>
    </source>
</reference>
<dbReference type="SMART" id="SM00332">
    <property type="entry name" value="PP2Cc"/>
    <property type="match status" value="1"/>
</dbReference>
<feature type="domain" description="PPM-type phosphatase" evidence="7">
    <location>
        <begin position="101"/>
        <end position="463"/>
    </location>
</feature>
<dbReference type="GO" id="GO:0004721">
    <property type="term" value="F:phosphoprotein phosphatase activity"/>
    <property type="evidence" value="ECO:0007669"/>
    <property type="project" value="UniProtKB-KW"/>
</dbReference>
<dbReference type="GO" id="GO:0016020">
    <property type="term" value="C:membrane"/>
    <property type="evidence" value="ECO:0007669"/>
    <property type="project" value="UniProtKB-SubCell"/>
</dbReference>
<dbReference type="InterPro" id="IPR036457">
    <property type="entry name" value="PPM-type-like_dom_sf"/>
</dbReference>
<comment type="caution">
    <text evidence="8">The sequence shown here is derived from an EMBL/GenBank/DDBJ whole genome shotgun (WGS) entry which is preliminary data.</text>
</comment>
<dbReference type="CDD" id="cd00143">
    <property type="entry name" value="PP2Cc"/>
    <property type="match status" value="1"/>
</dbReference>
<evidence type="ECO:0000259" key="7">
    <source>
        <dbReference type="PROSITE" id="PS51746"/>
    </source>
</evidence>
<comment type="similarity">
    <text evidence="5">Belongs to the PP2C family.</text>
</comment>
<evidence type="ECO:0000256" key="1">
    <source>
        <dbReference type="ARBA" id="ARBA00004170"/>
    </source>
</evidence>
<keyword evidence="2" id="KW-0479">Metal-binding</keyword>
<feature type="compositionally biased region" description="Basic and acidic residues" evidence="6">
    <location>
        <begin position="21"/>
        <end position="39"/>
    </location>
</feature>
<evidence type="ECO:0000313" key="9">
    <source>
        <dbReference type="Proteomes" id="UP001516023"/>
    </source>
</evidence>
<keyword evidence="9" id="KW-1185">Reference proteome</keyword>
<sequence length="505" mass="56163">MGCTSSAPLSGSTDRTMTGTETERLMKGRVGIDKTERIHNQSGKYYSGQKNDKSKSLPPPQLNEKGQLTAEEVAKRRSGSVETKDVVLGDVRSEDGVIYATYAVMTQRGYHPDMPHKENQDTYHITPTKFALGEGDALFAVFDGHGQFGHECSAFAETKFPSLLAHHIKKARVAKNAARMKGNPQKTKEPGAFHPRQWPYLSVEEYEQCCREACLGCNRAMHEDSKVGDTMSGTTAIAVSFHAGRITITNVGDSRAILGYRVDSEILPDTPHEEEKKEIGDYSELEEGHKCLVSADGKKLRAGDLVAIALSEDQTPYRKDERARLKNAGARVCTIDQMDGIEPMHENWGELDVDADVIPRVWCGDHNYPGTAFSRSLGDSVAEDVGVNAEPEILTKRVTKGDEILVIASDGIFEFLTNQRIIDICAQCVDPLHACSRLVEASYEKWLEQETRTDDITCIVLFMSSMIPNDIEVMKDLIRQKHQVMCVEKKMYRESLIPSMPQDNS</sequence>
<feature type="region of interest" description="Disordered" evidence="6">
    <location>
        <begin position="1"/>
        <end position="67"/>
    </location>
</feature>
<dbReference type="Proteomes" id="UP001516023">
    <property type="component" value="Unassembled WGS sequence"/>
</dbReference>
<name>A0ABD3PMK0_9STRA</name>
<keyword evidence="4 5" id="KW-0904">Protein phosphatase</keyword>
<comment type="subcellular location">
    <subcellularLocation>
        <location evidence="1">Membrane</location>
        <topology evidence="1">Peripheral membrane protein</topology>
    </subcellularLocation>
</comment>
<dbReference type="PROSITE" id="PS51746">
    <property type="entry name" value="PPM_2"/>
    <property type="match status" value="1"/>
</dbReference>
<dbReference type="InterPro" id="IPR015655">
    <property type="entry name" value="PP2C"/>
</dbReference>
<dbReference type="EMBL" id="JABMIG020000144">
    <property type="protein sequence ID" value="KAL3789207.1"/>
    <property type="molecule type" value="Genomic_DNA"/>
</dbReference>
<dbReference type="InterPro" id="IPR001932">
    <property type="entry name" value="PPM-type_phosphatase-like_dom"/>
</dbReference>
<dbReference type="Gene3D" id="3.60.40.10">
    <property type="entry name" value="PPM-type phosphatase domain"/>
    <property type="match status" value="1"/>
</dbReference>
<proteinExistence type="inferred from homology"/>
<accession>A0ABD3PMK0</accession>
<dbReference type="Pfam" id="PF00481">
    <property type="entry name" value="PP2C"/>
    <property type="match status" value="2"/>
</dbReference>